<name>A0A0D7BIW4_9AGAR</name>
<evidence type="ECO:0000313" key="2">
    <source>
        <dbReference type="Proteomes" id="UP000054007"/>
    </source>
</evidence>
<protein>
    <submittedName>
        <fullName evidence="1">Uncharacterized protein</fullName>
    </submittedName>
</protein>
<evidence type="ECO:0000313" key="1">
    <source>
        <dbReference type="EMBL" id="KIY70498.1"/>
    </source>
</evidence>
<dbReference type="AlphaFoldDB" id="A0A0D7BIW4"/>
<dbReference type="OrthoDB" id="3057786at2759"/>
<sequence length="117" mass="13162">MAEAAVGALGASATLVASKVGYSLAFTARHENNYRAEVLDTERISDAIMKARKSGDVSERDFIALLEQRSISIEHTTRYYRSIEEYKDVSALHVTEKLAKRDCVRKNKDPSQRWARA</sequence>
<accession>A0A0D7BIW4</accession>
<dbReference type="Proteomes" id="UP000054007">
    <property type="component" value="Unassembled WGS sequence"/>
</dbReference>
<proteinExistence type="predicted"/>
<gene>
    <name evidence="1" type="ORF">CYLTODRAFT_451667</name>
</gene>
<reference evidence="1 2" key="1">
    <citation type="journal article" date="2015" name="Fungal Genet. Biol.">
        <title>Evolution of novel wood decay mechanisms in Agaricales revealed by the genome sequences of Fistulina hepatica and Cylindrobasidium torrendii.</title>
        <authorList>
            <person name="Floudas D."/>
            <person name="Held B.W."/>
            <person name="Riley R."/>
            <person name="Nagy L.G."/>
            <person name="Koehler G."/>
            <person name="Ransdell A.S."/>
            <person name="Younus H."/>
            <person name="Chow J."/>
            <person name="Chiniquy J."/>
            <person name="Lipzen A."/>
            <person name="Tritt A."/>
            <person name="Sun H."/>
            <person name="Haridas S."/>
            <person name="LaButti K."/>
            <person name="Ohm R.A."/>
            <person name="Kues U."/>
            <person name="Blanchette R.A."/>
            <person name="Grigoriev I.V."/>
            <person name="Minto R.E."/>
            <person name="Hibbett D.S."/>
        </authorList>
    </citation>
    <scope>NUCLEOTIDE SEQUENCE [LARGE SCALE GENOMIC DNA]</scope>
    <source>
        <strain evidence="1 2">FP15055 ss-10</strain>
    </source>
</reference>
<organism evidence="1 2">
    <name type="scientific">Cylindrobasidium torrendii FP15055 ss-10</name>
    <dbReference type="NCBI Taxonomy" id="1314674"/>
    <lineage>
        <taxon>Eukaryota</taxon>
        <taxon>Fungi</taxon>
        <taxon>Dikarya</taxon>
        <taxon>Basidiomycota</taxon>
        <taxon>Agaricomycotina</taxon>
        <taxon>Agaricomycetes</taxon>
        <taxon>Agaricomycetidae</taxon>
        <taxon>Agaricales</taxon>
        <taxon>Marasmiineae</taxon>
        <taxon>Physalacriaceae</taxon>
        <taxon>Cylindrobasidium</taxon>
    </lineage>
</organism>
<dbReference type="EMBL" id="KN880467">
    <property type="protein sequence ID" value="KIY70498.1"/>
    <property type="molecule type" value="Genomic_DNA"/>
</dbReference>
<keyword evidence="2" id="KW-1185">Reference proteome</keyword>